<sequence>MDTGRKLFIIWSSCNAETAHNLVFMYAVNSLRKGWWDHVRLIAWGPSARLLAEDPSVQAELPRLQDAGVELWACRACAESYGIAGRLETLGLDVLYVGEAVTHMLQSDWKQLTF</sequence>
<evidence type="ECO:0000313" key="2">
    <source>
        <dbReference type="Proteomes" id="UP000002710"/>
    </source>
</evidence>
<dbReference type="InterPro" id="IPR003787">
    <property type="entry name" value="Sulphur_relay_DsrE/F-like"/>
</dbReference>
<keyword evidence="2" id="KW-1185">Reference proteome</keyword>
<accession>Q30WE3</accession>
<dbReference type="EMBL" id="CP000112">
    <property type="protein sequence ID" value="ABB40003.1"/>
    <property type="molecule type" value="Genomic_DNA"/>
</dbReference>
<evidence type="ECO:0000313" key="1">
    <source>
        <dbReference type="EMBL" id="ABB40003.1"/>
    </source>
</evidence>
<dbReference type="RefSeq" id="WP_011368955.1">
    <property type="nucleotide sequence ID" value="NC_007519.1"/>
</dbReference>
<name>Q30WE3_OLEA2</name>
<dbReference type="eggNOG" id="COG3370">
    <property type="taxonomic scope" value="Bacteria"/>
</dbReference>
<dbReference type="KEGG" id="dde:Dde_3209"/>
<protein>
    <submittedName>
        <fullName evidence="1">Uncharacterized protein</fullName>
    </submittedName>
</protein>
<proteinExistence type="predicted"/>
<dbReference type="STRING" id="207559.Dde_3209"/>
<dbReference type="Proteomes" id="UP000002710">
    <property type="component" value="Chromosome"/>
</dbReference>
<dbReference type="Pfam" id="PF02635">
    <property type="entry name" value="DsrE"/>
    <property type="match status" value="1"/>
</dbReference>
<dbReference type="InterPro" id="IPR027396">
    <property type="entry name" value="DsrEFH-like"/>
</dbReference>
<dbReference type="SUPFAM" id="SSF75169">
    <property type="entry name" value="DsrEFH-like"/>
    <property type="match status" value="1"/>
</dbReference>
<gene>
    <name evidence="1" type="ordered locus">Dde_3209</name>
</gene>
<organism evidence="1 2">
    <name type="scientific">Oleidesulfovibrio alaskensis (strain ATCC BAA-1058 / DSM 17464 / G20)</name>
    <name type="common">Desulfovibrio alaskensis</name>
    <dbReference type="NCBI Taxonomy" id="207559"/>
    <lineage>
        <taxon>Bacteria</taxon>
        <taxon>Pseudomonadati</taxon>
        <taxon>Thermodesulfobacteriota</taxon>
        <taxon>Desulfovibrionia</taxon>
        <taxon>Desulfovibrionales</taxon>
        <taxon>Desulfovibrionaceae</taxon>
        <taxon>Oleidesulfovibrio</taxon>
    </lineage>
</organism>
<dbReference type="HOGENOM" id="CLU_138323_2_0_7"/>
<reference evidence="1 2" key="1">
    <citation type="journal article" date="2011" name="J. Bacteriol.">
        <title>Complete genome sequence and updated annotation of Desulfovibrio alaskensis G20.</title>
        <authorList>
            <person name="Hauser L.J."/>
            <person name="Land M.L."/>
            <person name="Brown S.D."/>
            <person name="Larimer F."/>
            <person name="Keller K.L."/>
            <person name="Rapp-Giles B.J."/>
            <person name="Price M.N."/>
            <person name="Lin M."/>
            <person name="Bruce D.C."/>
            <person name="Detter J.C."/>
            <person name="Tapia R."/>
            <person name="Han C.S."/>
            <person name="Goodwin L.A."/>
            <person name="Cheng J.F."/>
            <person name="Pitluck S."/>
            <person name="Copeland A."/>
            <person name="Lucas S."/>
            <person name="Nolan M."/>
            <person name="Lapidus A.L."/>
            <person name="Palumbo A.V."/>
            <person name="Wall J.D."/>
        </authorList>
    </citation>
    <scope>NUCLEOTIDE SEQUENCE [LARGE SCALE GENOMIC DNA]</scope>
    <source>
        <strain evidence="2">ATCC BAA 1058 / DSM 17464 / G20</strain>
    </source>
</reference>
<dbReference type="Gene3D" id="3.40.1260.10">
    <property type="entry name" value="DsrEFH-like"/>
    <property type="match status" value="1"/>
</dbReference>
<dbReference type="AlphaFoldDB" id="Q30WE3"/>